<sequence>MTLRLHDMLEIKTILTLCQLRTILKGHFKDESTTDLYHRLIKGLLTKGVKTGNGDAKIAKRVIEVTNATTALSVGKVDTSQKGVEHSISLQIDQRRCTCPII</sequence>
<evidence type="ECO:0000313" key="1">
    <source>
        <dbReference type="EMBL" id="KAK0131533.1"/>
    </source>
</evidence>
<gene>
    <name evidence="1" type="ORF">N1851_033788</name>
</gene>
<keyword evidence="2" id="KW-1185">Reference proteome</keyword>
<evidence type="ECO:0000313" key="2">
    <source>
        <dbReference type="Proteomes" id="UP001174136"/>
    </source>
</evidence>
<dbReference type="Proteomes" id="UP001174136">
    <property type="component" value="Unassembled WGS sequence"/>
</dbReference>
<name>A0AA47M0T5_MERPO</name>
<dbReference type="EMBL" id="JAOPHQ010006540">
    <property type="protein sequence ID" value="KAK0131533.1"/>
    <property type="molecule type" value="Genomic_DNA"/>
</dbReference>
<protein>
    <submittedName>
        <fullName evidence="1">Uncharacterized protein</fullName>
    </submittedName>
</protein>
<reference evidence="1" key="1">
    <citation type="journal article" date="2023" name="Front. Mar. Sci.">
        <title>A new Merluccius polli reference genome to investigate the effects of global change in West African waters.</title>
        <authorList>
            <person name="Mateo J.L."/>
            <person name="Blanco-Fernandez C."/>
            <person name="Garcia-Vazquez E."/>
            <person name="Machado-Schiaffino G."/>
        </authorList>
    </citation>
    <scope>NUCLEOTIDE SEQUENCE</scope>
    <source>
        <strain evidence="1">C29</strain>
        <tissue evidence="1">Fin</tissue>
    </source>
</reference>
<proteinExistence type="predicted"/>
<dbReference type="AlphaFoldDB" id="A0AA47M0T5"/>
<accession>A0AA47M0T5</accession>
<organism evidence="1 2">
    <name type="scientific">Merluccius polli</name>
    <name type="common">Benguela hake</name>
    <name type="synonym">Merluccius cadenati</name>
    <dbReference type="NCBI Taxonomy" id="89951"/>
    <lineage>
        <taxon>Eukaryota</taxon>
        <taxon>Metazoa</taxon>
        <taxon>Chordata</taxon>
        <taxon>Craniata</taxon>
        <taxon>Vertebrata</taxon>
        <taxon>Euteleostomi</taxon>
        <taxon>Actinopterygii</taxon>
        <taxon>Neopterygii</taxon>
        <taxon>Teleostei</taxon>
        <taxon>Neoteleostei</taxon>
        <taxon>Acanthomorphata</taxon>
        <taxon>Zeiogadaria</taxon>
        <taxon>Gadariae</taxon>
        <taxon>Gadiformes</taxon>
        <taxon>Gadoidei</taxon>
        <taxon>Merlucciidae</taxon>
        <taxon>Merluccius</taxon>
    </lineage>
</organism>
<comment type="caution">
    <text evidence="1">The sequence shown here is derived from an EMBL/GenBank/DDBJ whole genome shotgun (WGS) entry which is preliminary data.</text>
</comment>